<gene>
    <name evidence="4" type="primary">rfbG</name>
    <name evidence="4" type="ORF">H5J25_07455</name>
</gene>
<evidence type="ECO:0000259" key="3">
    <source>
        <dbReference type="Pfam" id="PF01370"/>
    </source>
</evidence>
<dbReference type="RefSeq" id="WP_225883420.1">
    <property type="nucleotide sequence ID" value="NZ_CP061035.1"/>
</dbReference>
<dbReference type="InterPro" id="IPR001509">
    <property type="entry name" value="Epimerase_deHydtase"/>
</dbReference>
<dbReference type="Gene3D" id="3.90.25.10">
    <property type="entry name" value="UDP-galactose 4-epimerase, domain 1"/>
    <property type="match status" value="1"/>
</dbReference>
<evidence type="ECO:0000256" key="1">
    <source>
        <dbReference type="ARBA" id="ARBA00005125"/>
    </source>
</evidence>
<comment type="similarity">
    <text evidence="2">Belongs to the NAD(P)-dependent epimerase/dehydratase family.</text>
</comment>
<proteinExistence type="inferred from homology"/>
<dbReference type="AlphaFoldDB" id="A0A974NX33"/>
<dbReference type="GO" id="GO:0047733">
    <property type="term" value="F:CDP-glucose 4,6-dehydratase activity"/>
    <property type="evidence" value="ECO:0007669"/>
    <property type="project" value="UniProtKB-EC"/>
</dbReference>
<dbReference type="InterPro" id="IPR020904">
    <property type="entry name" value="Sc_DH/Rdtase_CS"/>
</dbReference>
<dbReference type="SUPFAM" id="SSF51735">
    <property type="entry name" value="NAD(P)-binding Rossmann-fold domains"/>
    <property type="match status" value="1"/>
</dbReference>
<dbReference type="Pfam" id="PF01370">
    <property type="entry name" value="Epimerase"/>
    <property type="match status" value="1"/>
</dbReference>
<evidence type="ECO:0000313" key="4">
    <source>
        <dbReference type="EMBL" id="QQV78468.1"/>
    </source>
</evidence>
<evidence type="ECO:0000256" key="2">
    <source>
        <dbReference type="ARBA" id="ARBA00007637"/>
    </source>
</evidence>
<dbReference type="NCBIfam" id="TIGR02622">
    <property type="entry name" value="CDP_4_6_dhtase"/>
    <property type="match status" value="1"/>
</dbReference>
<dbReference type="InterPro" id="IPR013445">
    <property type="entry name" value="CDP_4_6_deHydtase"/>
</dbReference>
<sequence length="357" mass="38616">MVTSDGSIDPTFWQGRRILLTGHTGFKGAWAALWLKRLGADVHGYALGPETDPALWPLLGRNLVSSETIADITDRDSVARAVQTARPEIVLHLAAQALVRRSYADPLGTIASNTMGTASLLDALRECRELKAVVVVTTDKVYANNDSGRDFVEDDPLGGHDPYSASKAAAELVTRSYAASYFDKAGVAVGTARAGNVIGGGDWSADRLIPDIWRAMKAERPLELRYPDATRPWQHVLEPIRGYLLYAQALAENANAPRALNFGPVPGNPMTVAAVADTITAEMQLQRAWQRSSGDHPPEMKLLSLDPGLAMRTLGWQPRLDDVAGVAWTAHWYSDFAAGGDARALCDAQIDQYEALA</sequence>
<keyword evidence="5" id="KW-1185">Reference proteome</keyword>
<evidence type="ECO:0000313" key="5">
    <source>
        <dbReference type="Proteomes" id="UP000595894"/>
    </source>
</evidence>
<protein>
    <submittedName>
        <fullName evidence="4">CDP-glucose 4,6-dehydratase</fullName>
        <ecNumber evidence="4">4.2.1.45</ecNumber>
    </submittedName>
</protein>
<comment type="pathway">
    <text evidence="1">Bacterial outer membrane biogenesis; LPS O-antigen biosynthesis.</text>
</comment>
<accession>A0A974NX33</accession>
<organism evidence="4 5">
    <name type="scientific">Sphingomonas aliaeris</name>
    <dbReference type="NCBI Taxonomy" id="2759526"/>
    <lineage>
        <taxon>Bacteria</taxon>
        <taxon>Pseudomonadati</taxon>
        <taxon>Pseudomonadota</taxon>
        <taxon>Alphaproteobacteria</taxon>
        <taxon>Sphingomonadales</taxon>
        <taxon>Sphingomonadaceae</taxon>
        <taxon>Sphingomonas</taxon>
    </lineage>
</organism>
<feature type="domain" description="NAD-dependent epimerase/dehydratase" evidence="3">
    <location>
        <begin position="18"/>
        <end position="254"/>
    </location>
</feature>
<dbReference type="InterPro" id="IPR036291">
    <property type="entry name" value="NAD(P)-bd_dom_sf"/>
</dbReference>
<keyword evidence="4" id="KW-0456">Lyase</keyword>
<name>A0A974NX33_9SPHN</name>
<dbReference type="PROSITE" id="PS00061">
    <property type="entry name" value="ADH_SHORT"/>
    <property type="match status" value="1"/>
</dbReference>
<reference evidence="5" key="1">
    <citation type="submission" date="2020-09" db="EMBL/GenBank/DDBJ databases">
        <title>Sphingomonas sp., a new species isolated from pork steak.</title>
        <authorList>
            <person name="Heidler von Heilborn D."/>
        </authorList>
    </citation>
    <scope>NUCLEOTIDE SEQUENCE [LARGE SCALE GENOMIC DNA]</scope>
</reference>
<dbReference type="PANTHER" id="PTHR43000">
    <property type="entry name" value="DTDP-D-GLUCOSE 4,6-DEHYDRATASE-RELATED"/>
    <property type="match status" value="1"/>
</dbReference>
<dbReference type="Proteomes" id="UP000595894">
    <property type="component" value="Chromosome"/>
</dbReference>
<dbReference type="EMBL" id="CP061035">
    <property type="protein sequence ID" value="QQV78468.1"/>
    <property type="molecule type" value="Genomic_DNA"/>
</dbReference>
<dbReference type="Gene3D" id="3.40.50.720">
    <property type="entry name" value="NAD(P)-binding Rossmann-like Domain"/>
    <property type="match status" value="1"/>
</dbReference>
<dbReference type="KEGG" id="sari:H5J25_07455"/>
<dbReference type="EC" id="4.2.1.45" evidence="4"/>